<sequence length="147" mass="15877">MRTNIDKTLTAANSILLVRAKGYNKSWVKMEGYAADNAFDFGQGAIGETVIGVDGVQSGGFTPYEVDLNIQLQANSPSRSFFDGVINHINNNQETVPFEFSCEIPSIGKRYSATGFLVNIPGGTNAKKLLESATYSFKVVNNGAEDI</sequence>
<proteinExistence type="predicted"/>
<evidence type="ECO:0000313" key="2">
    <source>
        <dbReference type="Proteomes" id="UP000254031"/>
    </source>
</evidence>
<dbReference type="EMBL" id="UGPL01000006">
    <property type="protein sequence ID" value="STY65230.1"/>
    <property type="molecule type" value="Genomic_DNA"/>
</dbReference>
<gene>
    <name evidence="1" type="ORF">NCTC9380_00488</name>
</gene>
<name>A0A378N9Z1_MANHA</name>
<reference evidence="1 2" key="1">
    <citation type="submission" date="2018-06" db="EMBL/GenBank/DDBJ databases">
        <authorList>
            <consortium name="Pathogen Informatics"/>
            <person name="Doyle S."/>
        </authorList>
    </citation>
    <scope>NUCLEOTIDE SEQUENCE [LARGE SCALE GENOMIC DNA]</scope>
    <source>
        <strain evidence="1 2">NCTC9380</strain>
    </source>
</reference>
<dbReference type="Pfam" id="PF22764">
    <property type="entry name" value="E217_Gp32"/>
    <property type="match status" value="1"/>
</dbReference>
<accession>A0A378N9Z1</accession>
<dbReference type="InterPro" id="IPR054440">
    <property type="entry name" value="Gp32-like"/>
</dbReference>
<dbReference type="Proteomes" id="UP000254031">
    <property type="component" value="Unassembled WGS sequence"/>
</dbReference>
<evidence type="ECO:0000313" key="1">
    <source>
        <dbReference type="EMBL" id="STY65230.1"/>
    </source>
</evidence>
<protein>
    <submittedName>
        <fullName evidence="1">Uncharacterized protein</fullName>
    </submittedName>
</protein>
<organism evidence="1 2">
    <name type="scientific">Mannheimia haemolytica</name>
    <name type="common">Pasteurella haemolytica</name>
    <dbReference type="NCBI Taxonomy" id="75985"/>
    <lineage>
        <taxon>Bacteria</taxon>
        <taxon>Pseudomonadati</taxon>
        <taxon>Pseudomonadota</taxon>
        <taxon>Gammaproteobacteria</taxon>
        <taxon>Pasteurellales</taxon>
        <taxon>Pasteurellaceae</taxon>
        <taxon>Mannheimia</taxon>
    </lineage>
</organism>
<dbReference type="AlphaFoldDB" id="A0A378N9Z1"/>
<dbReference type="RefSeq" id="WP_006252050.1">
    <property type="nucleotide sequence ID" value="NZ_CP017484.1"/>
</dbReference>